<dbReference type="InterPro" id="IPR039426">
    <property type="entry name" value="TonB-dep_rcpt-like"/>
</dbReference>
<dbReference type="PROSITE" id="PS52016">
    <property type="entry name" value="TONB_DEPENDENT_REC_3"/>
    <property type="match status" value="1"/>
</dbReference>
<evidence type="ECO:0000256" key="1">
    <source>
        <dbReference type="ARBA" id="ARBA00004571"/>
    </source>
</evidence>
<dbReference type="RefSeq" id="WP_422920776.1">
    <property type="nucleotide sequence ID" value="NZ_JAMZEJ010000009.1"/>
</dbReference>
<dbReference type="Pfam" id="PF00593">
    <property type="entry name" value="TonB_dep_Rec_b-barrel"/>
    <property type="match status" value="1"/>
</dbReference>
<feature type="compositionally biased region" description="Polar residues" evidence="10">
    <location>
        <begin position="26"/>
        <end position="42"/>
    </location>
</feature>
<proteinExistence type="inferred from homology"/>
<dbReference type="InterPro" id="IPR037066">
    <property type="entry name" value="Plug_dom_sf"/>
</dbReference>
<keyword evidence="14" id="KW-0675">Receptor</keyword>
<dbReference type="InterPro" id="IPR012910">
    <property type="entry name" value="Plug_dom"/>
</dbReference>
<keyword evidence="2 8" id="KW-0813">Transport</keyword>
<name>A0ABT1W095_9PROT</name>
<evidence type="ECO:0000256" key="9">
    <source>
        <dbReference type="RuleBase" id="RU003357"/>
    </source>
</evidence>
<evidence type="ECO:0000256" key="11">
    <source>
        <dbReference type="SAM" id="SignalP"/>
    </source>
</evidence>
<keyword evidence="11" id="KW-0732">Signal</keyword>
<dbReference type="PANTHER" id="PTHR47234">
    <property type="match status" value="1"/>
</dbReference>
<feature type="compositionally biased region" description="Polar residues" evidence="10">
    <location>
        <begin position="575"/>
        <end position="585"/>
    </location>
</feature>
<evidence type="ECO:0000313" key="15">
    <source>
        <dbReference type="Proteomes" id="UP001524547"/>
    </source>
</evidence>
<keyword evidence="6 8" id="KW-0472">Membrane</keyword>
<evidence type="ECO:0000256" key="7">
    <source>
        <dbReference type="ARBA" id="ARBA00023237"/>
    </source>
</evidence>
<keyword evidence="4 8" id="KW-0812">Transmembrane</keyword>
<feature type="region of interest" description="Disordered" evidence="10">
    <location>
        <begin position="26"/>
        <end position="81"/>
    </location>
</feature>
<evidence type="ECO:0000256" key="2">
    <source>
        <dbReference type="ARBA" id="ARBA00022448"/>
    </source>
</evidence>
<evidence type="ECO:0000256" key="3">
    <source>
        <dbReference type="ARBA" id="ARBA00022452"/>
    </source>
</evidence>
<comment type="subcellular location">
    <subcellularLocation>
        <location evidence="1 8">Cell outer membrane</location>
        <topology evidence="1 8">Multi-pass membrane protein</topology>
    </subcellularLocation>
</comment>
<comment type="similarity">
    <text evidence="8 9">Belongs to the TonB-dependent receptor family.</text>
</comment>
<evidence type="ECO:0000313" key="14">
    <source>
        <dbReference type="EMBL" id="MCQ8242019.1"/>
    </source>
</evidence>
<dbReference type="Proteomes" id="UP001524547">
    <property type="component" value="Unassembled WGS sequence"/>
</dbReference>
<evidence type="ECO:0000256" key="10">
    <source>
        <dbReference type="SAM" id="MobiDB-lite"/>
    </source>
</evidence>
<keyword evidence="15" id="KW-1185">Reference proteome</keyword>
<feature type="domain" description="TonB-dependent receptor plug" evidence="13">
    <location>
        <begin position="98"/>
        <end position="206"/>
    </location>
</feature>
<keyword evidence="7 8" id="KW-0998">Cell outer membrane</keyword>
<dbReference type="InterPro" id="IPR000531">
    <property type="entry name" value="Beta-barrel_TonB"/>
</dbReference>
<dbReference type="PANTHER" id="PTHR47234:SF2">
    <property type="entry name" value="TONB-DEPENDENT RECEPTOR"/>
    <property type="match status" value="1"/>
</dbReference>
<comment type="caution">
    <text evidence="14">The sequence shown here is derived from an EMBL/GenBank/DDBJ whole genome shotgun (WGS) entry which is preliminary data.</text>
</comment>
<dbReference type="Gene3D" id="2.40.170.20">
    <property type="entry name" value="TonB-dependent receptor, beta-barrel domain"/>
    <property type="match status" value="1"/>
</dbReference>
<organism evidence="14 15">
    <name type="scientific">Rhizosaccharibacter radicis</name>
    <dbReference type="NCBI Taxonomy" id="2782605"/>
    <lineage>
        <taxon>Bacteria</taxon>
        <taxon>Pseudomonadati</taxon>
        <taxon>Pseudomonadota</taxon>
        <taxon>Alphaproteobacteria</taxon>
        <taxon>Acetobacterales</taxon>
        <taxon>Acetobacteraceae</taxon>
        <taxon>Rhizosaccharibacter</taxon>
    </lineage>
</organism>
<reference evidence="14 15" key="1">
    <citation type="submission" date="2022-06" db="EMBL/GenBank/DDBJ databases">
        <title>Rhizosaccharibacter gen. nov. sp. nov. KSS12, endophytic bacteria isolated from sugarcane.</title>
        <authorList>
            <person name="Pitiwittayakul N."/>
        </authorList>
    </citation>
    <scope>NUCLEOTIDE SEQUENCE [LARGE SCALE GENOMIC DNA]</scope>
    <source>
        <strain evidence="14 15">KSS12</strain>
    </source>
</reference>
<keyword evidence="3 8" id="KW-1134">Transmembrane beta strand</keyword>
<feature type="signal peptide" evidence="11">
    <location>
        <begin position="1"/>
        <end position="24"/>
    </location>
</feature>
<evidence type="ECO:0000256" key="5">
    <source>
        <dbReference type="ARBA" id="ARBA00023077"/>
    </source>
</evidence>
<evidence type="ECO:0000256" key="8">
    <source>
        <dbReference type="PROSITE-ProRule" id="PRU01360"/>
    </source>
</evidence>
<evidence type="ECO:0000259" key="12">
    <source>
        <dbReference type="Pfam" id="PF00593"/>
    </source>
</evidence>
<evidence type="ECO:0000259" key="13">
    <source>
        <dbReference type="Pfam" id="PF07715"/>
    </source>
</evidence>
<feature type="domain" description="TonB-dependent receptor-like beta-barrel" evidence="12">
    <location>
        <begin position="399"/>
        <end position="935"/>
    </location>
</feature>
<feature type="compositionally biased region" description="Low complexity" evidence="10">
    <location>
        <begin position="58"/>
        <end position="68"/>
    </location>
</feature>
<dbReference type="InterPro" id="IPR036942">
    <property type="entry name" value="Beta-barrel_TonB_sf"/>
</dbReference>
<dbReference type="Gene3D" id="2.170.130.10">
    <property type="entry name" value="TonB-dependent receptor, plug domain"/>
    <property type="match status" value="1"/>
</dbReference>
<evidence type="ECO:0000256" key="6">
    <source>
        <dbReference type="ARBA" id="ARBA00023136"/>
    </source>
</evidence>
<feature type="region of interest" description="Disordered" evidence="10">
    <location>
        <begin position="563"/>
        <end position="587"/>
    </location>
</feature>
<keyword evidence="5 9" id="KW-0798">TonB box</keyword>
<gene>
    <name evidence="14" type="ORF">NFI88_14355</name>
</gene>
<dbReference type="SUPFAM" id="SSF56935">
    <property type="entry name" value="Porins"/>
    <property type="match status" value="1"/>
</dbReference>
<dbReference type="Pfam" id="PF07715">
    <property type="entry name" value="Plug"/>
    <property type="match status" value="1"/>
</dbReference>
<sequence>MRAVAFLAATAFSPTLLLSANAHAQGVTSGTANPNSPLSQPIANTLTTPTPPGPPVPNSGAASGAALRTGGGSGSGGDENIVVTGSSLASRRNAVQLAPVETITAKEISQTSAITLDDYLRRIPSLGTPQGNATTNGGDGLSCQNIRNLGFQRTLILIDGKRRVQSGAFGFSCVDLNQIPTDMVERIEILKDGGSALYGADAVAGVINIITKKNFKGLSVHADGSLTDVGDGKTANIGALGGFDFDQGRGNVTIGANYQTQGPIYQRDRPWAAQAQQSNTAGVPPTYGSPTTSGGRFYQVNDPDQNLYAVSQPGQAPHAYTSADNYNFAQDQQLQNYLQDSNIVGKARYEINEHFEAYVDANYNHRTAQQQLAPQPMTGSIPPNTLPNPLVIPGGYPYNPFPGEDVRLYRRLNEFGPRQTDQAADLYQITGGLRGTIVDNWKYDGSFGYGKTMTTLNGQGEVNYRNLLQELGIQQTDPSDAASPVVYNPNVCQASRGCQIQNIFGTGSLSPQGVQYARFTQHAHAEQQLRDFNLRVTNSSVARLPYKYGGPIGLSFGVEHRSEQGNYSPDPIIQSGDSLENSQSPTGGGFNATEVYAEMKLPLLVNAPFAKELTLDGQGRWSHYNTFGNTENWKLDLLWAPTRDIAFRGTLGTAFRQPNIYELFGGQSLSFESATDPCANAASYGALSGRVAARCAREGVSPNFQQSGSQIPTITGGNAQLRPETSRTYTIGTVITPRWVRNFQATVDYWHTSIANTISSLSTQYIVDQCYTGLNEAYCQYIGGRAGGADISSVTAVDQNLGVTKTNGIDFGLNYTYNIDFDNSITLQNQFQQLIGYISQSVADGPFINYAGRIDTFGYDAYPRVRDTASVTVRHRNLSVNYQMRYIGGMQAFDGSNDYVKGVDGQYQVPGIFYHDVSATYTLGRYVLTGGINNLLDKRPPFSFDGSTNTDPNIYDYAGRTIFARFAVRF</sequence>
<evidence type="ECO:0000256" key="4">
    <source>
        <dbReference type="ARBA" id="ARBA00022692"/>
    </source>
</evidence>
<accession>A0ABT1W095</accession>
<dbReference type="EMBL" id="JAMZEJ010000009">
    <property type="protein sequence ID" value="MCQ8242019.1"/>
    <property type="molecule type" value="Genomic_DNA"/>
</dbReference>
<protein>
    <submittedName>
        <fullName evidence="14">TonB-dependent receptor</fullName>
    </submittedName>
</protein>
<feature type="chain" id="PRO_5045803188" evidence="11">
    <location>
        <begin position="25"/>
        <end position="970"/>
    </location>
</feature>